<organism evidence="1 2">
    <name type="scientific">Deinococcus aerophilus</name>
    <dbReference type="NCBI Taxonomy" id="522488"/>
    <lineage>
        <taxon>Bacteria</taxon>
        <taxon>Thermotogati</taxon>
        <taxon>Deinococcota</taxon>
        <taxon>Deinococci</taxon>
        <taxon>Deinococcales</taxon>
        <taxon>Deinococcaceae</taxon>
        <taxon>Deinococcus</taxon>
    </lineage>
</organism>
<sequence length="181" mass="21573">MPEHHNTSASRQKAEHFFLKYARLPLGERSLARLQAELQEEDISVSLRTLERYSERYDWPGQLRKLFAQDQAAAVRRAEKMRIRRREYYYTRELHPQEWAVERLGVAVHNICSHCVHNLQFERNQLRLCWRCTEHIRPLMLALLQGPSDAAVLKQHFELELLEERRAGIRLKDYLEPSEPS</sequence>
<dbReference type="RefSeq" id="WP_188905319.1">
    <property type="nucleotide sequence ID" value="NZ_BMOM01000048.1"/>
</dbReference>
<gene>
    <name evidence="1" type="ORF">GCM10010841_31610</name>
</gene>
<dbReference type="Proteomes" id="UP000661918">
    <property type="component" value="Unassembled WGS sequence"/>
</dbReference>
<comment type="caution">
    <text evidence="1">The sequence shown here is derived from an EMBL/GenBank/DDBJ whole genome shotgun (WGS) entry which is preliminary data.</text>
</comment>
<accession>A0ABQ2H0V3</accession>
<proteinExistence type="predicted"/>
<reference evidence="2" key="1">
    <citation type="journal article" date="2019" name="Int. J. Syst. Evol. Microbiol.">
        <title>The Global Catalogue of Microorganisms (GCM) 10K type strain sequencing project: providing services to taxonomists for standard genome sequencing and annotation.</title>
        <authorList>
            <consortium name="The Broad Institute Genomics Platform"/>
            <consortium name="The Broad Institute Genome Sequencing Center for Infectious Disease"/>
            <person name="Wu L."/>
            <person name="Ma J."/>
        </authorList>
    </citation>
    <scope>NUCLEOTIDE SEQUENCE [LARGE SCALE GENOMIC DNA]</scope>
    <source>
        <strain evidence="2">JCM 15443</strain>
    </source>
</reference>
<dbReference type="EMBL" id="BMOM01000048">
    <property type="protein sequence ID" value="GGM21373.1"/>
    <property type="molecule type" value="Genomic_DNA"/>
</dbReference>
<keyword evidence="2" id="KW-1185">Reference proteome</keyword>
<evidence type="ECO:0000313" key="1">
    <source>
        <dbReference type="EMBL" id="GGM21373.1"/>
    </source>
</evidence>
<protein>
    <submittedName>
        <fullName evidence="1">Uncharacterized protein</fullName>
    </submittedName>
</protein>
<name>A0ABQ2H0V3_9DEIO</name>
<evidence type="ECO:0000313" key="2">
    <source>
        <dbReference type="Proteomes" id="UP000661918"/>
    </source>
</evidence>